<dbReference type="AlphaFoldDB" id="A0A974E297"/>
<evidence type="ECO:0000313" key="2">
    <source>
        <dbReference type="Proteomes" id="UP000694892"/>
    </source>
</evidence>
<dbReference type="PANTHER" id="PTHR21301">
    <property type="entry name" value="REVERSE TRANSCRIPTASE"/>
    <property type="match status" value="1"/>
</dbReference>
<accession>A0A974E297</accession>
<evidence type="ECO:0000313" key="1">
    <source>
        <dbReference type="EMBL" id="OCU02254.1"/>
    </source>
</evidence>
<proteinExistence type="predicted"/>
<dbReference type="PANTHER" id="PTHR21301:SF12">
    <property type="match status" value="1"/>
</dbReference>
<protein>
    <recommendedName>
        <fullName evidence="3">GIY-YIG domain-containing protein</fullName>
    </recommendedName>
</protein>
<sequence>MDRNNLLHRKSFHNPQTLDVIPKGQYMKAKMIASTETGYKKRNSDNDKLTFVSKYDKHSKVVEKIVKKYWPLLQTDATYGSTFFVIYVLKCPCGMLFVGKTIRPVNIRIKKHKNTIRNFKEDTYTDTNVSMHSDTAKHNV</sequence>
<evidence type="ECO:0008006" key="3">
    <source>
        <dbReference type="Google" id="ProtNLM"/>
    </source>
</evidence>
<name>A0A974E297_XENLA</name>
<reference evidence="2" key="1">
    <citation type="journal article" date="2016" name="Nature">
        <title>Genome evolution in the allotetraploid frog Xenopus laevis.</title>
        <authorList>
            <person name="Session A.M."/>
            <person name="Uno Y."/>
            <person name="Kwon T."/>
            <person name="Chapman J.A."/>
            <person name="Toyoda A."/>
            <person name="Takahashi S."/>
            <person name="Fukui A."/>
            <person name="Hikosaka A."/>
            <person name="Suzuki A."/>
            <person name="Kondo M."/>
            <person name="van Heeringen S.J."/>
            <person name="Quigley I."/>
            <person name="Heinz S."/>
            <person name="Ogino H."/>
            <person name="Ochi H."/>
            <person name="Hellsten U."/>
            <person name="Lyons J.B."/>
            <person name="Simakov O."/>
            <person name="Putnam N."/>
            <person name="Stites J."/>
            <person name="Kuroki Y."/>
            <person name="Tanaka T."/>
            <person name="Michiue T."/>
            <person name="Watanabe M."/>
            <person name="Bogdanovic O."/>
            <person name="Lister R."/>
            <person name="Georgiou G."/>
            <person name="Paranjpe S.S."/>
            <person name="van Kruijsbergen I."/>
            <person name="Shu S."/>
            <person name="Carlson J."/>
            <person name="Kinoshita T."/>
            <person name="Ohta Y."/>
            <person name="Mawaribuchi S."/>
            <person name="Jenkins J."/>
            <person name="Grimwood J."/>
            <person name="Schmutz J."/>
            <person name="Mitros T."/>
            <person name="Mozaffari S.V."/>
            <person name="Suzuki Y."/>
            <person name="Haramoto Y."/>
            <person name="Yamamoto T.S."/>
            <person name="Takagi C."/>
            <person name="Heald R."/>
            <person name="Miller K."/>
            <person name="Haudenschild C."/>
            <person name="Kitzman J."/>
            <person name="Nakayama T."/>
            <person name="Izutsu Y."/>
            <person name="Robert J."/>
            <person name="Fortriede J."/>
            <person name="Burns K."/>
            <person name="Lotay V."/>
            <person name="Karimi K."/>
            <person name="Yasuoka Y."/>
            <person name="Dichmann D.S."/>
            <person name="Flajnik M.F."/>
            <person name="Houston D.W."/>
            <person name="Shendure J."/>
            <person name="DuPasquier L."/>
            <person name="Vize P.D."/>
            <person name="Zorn A.M."/>
            <person name="Ito M."/>
            <person name="Marcotte E.M."/>
            <person name="Wallingford J.B."/>
            <person name="Ito Y."/>
            <person name="Asashima M."/>
            <person name="Ueno N."/>
            <person name="Matsuda Y."/>
            <person name="Veenstra G.J."/>
            <person name="Fujiyama A."/>
            <person name="Harland R.M."/>
            <person name="Taira M."/>
            <person name="Rokhsar D.S."/>
        </authorList>
    </citation>
    <scope>NUCLEOTIDE SEQUENCE [LARGE SCALE GENOMIC DNA]</scope>
    <source>
        <strain evidence="2">J</strain>
    </source>
</reference>
<dbReference type="Proteomes" id="UP000694892">
    <property type="component" value="Chromosome 1L"/>
</dbReference>
<gene>
    <name evidence="1" type="ORF">XELAEV_18008015mg</name>
</gene>
<dbReference type="EMBL" id="CM004466">
    <property type="protein sequence ID" value="OCU02254.1"/>
    <property type="molecule type" value="Genomic_DNA"/>
</dbReference>
<organism evidence="1 2">
    <name type="scientific">Xenopus laevis</name>
    <name type="common">African clawed frog</name>
    <dbReference type="NCBI Taxonomy" id="8355"/>
    <lineage>
        <taxon>Eukaryota</taxon>
        <taxon>Metazoa</taxon>
        <taxon>Chordata</taxon>
        <taxon>Craniata</taxon>
        <taxon>Vertebrata</taxon>
        <taxon>Euteleostomi</taxon>
        <taxon>Amphibia</taxon>
        <taxon>Batrachia</taxon>
        <taxon>Anura</taxon>
        <taxon>Pipoidea</taxon>
        <taxon>Pipidae</taxon>
        <taxon>Xenopodinae</taxon>
        <taxon>Xenopus</taxon>
        <taxon>Xenopus</taxon>
    </lineage>
</organism>